<evidence type="ECO:0008006" key="3">
    <source>
        <dbReference type="Google" id="ProtNLM"/>
    </source>
</evidence>
<dbReference type="SUPFAM" id="SSF55469">
    <property type="entry name" value="FMN-dependent nitroreductase-like"/>
    <property type="match status" value="1"/>
</dbReference>
<dbReference type="InterPro" id="IPR000415">
    <property type="entry name" value="Nitroreductase-like"/>
</dbReference>
<dbReference type="AlphaFoldDB" id="A0A7G9W5V0"/>
<sequence>MKLAEYLGLPSSYLPSEIIAFGYAEKEPKATKKKDLEDIVFYNKYGKVEDHVK</sequence>
<accession>A0A7G9W5V0</accession>
<reference evidence="1 2" key="1">
    <citation type="submission" date="2020-07" db="EMBL/GenBank/DDBJ databases">
        <title>Alkalicella. sp. LB2 genome.</title>
        <authorList>
            <person name="Postec A."/>
            <person name="Quemeneur M."/>
        </authorList>
    </citation>
    <scope>NUCLEOTIDE SEQUENCE [LARGE SCALE GENOMIC DNA]</scope>
    <source>
        <strain evidence="1 2">LB2</strain>
    </source>
</reference>
<dbReference type="EMBL" id="CP058559">
    <property type="protein sequence ID" value="QNO14062.1"/>
    <property type="molecule type" value="Genomic_DNA"/>
</dbReference>
<dbReference type="KEGG" id="acae:HYG86_04375"/>
<evidence type="ECO:0000313" key="1">
    <source>
        <dbReference type="EMBL" id="QNO14062.1"/>
    </source>
</evidence>
<gene>
    <name evidence="1" type="ORF">HYG86_04375</name>
</gene>
<keyword evidence="2" id="KW-1185">Reference proteome</keyword>
<dbReference type="Proteomes" id="UP000516160">
    <property type="component" value="Chromosome"/>
</dbReference>
<name>A0A7G9W5V0_ALKCA</name>
<organism evidence="1 2">
    <name type="scientific">Alkalicella caledoniensis</name>
    <dbReference type="NCBI Taxonomy" id="2731377"/>
    <lineage>
        <taxon>Bacteria</taxon>
        <taxon>Bacillati</taxon>
        <taxon>Bacillota</taxon>
        <taxon>Clostridia</taxon>
        <taxon>Eubacteriales</taxon>
        <taxon>Proteinivoracaceae</taxon>
        <taxon>Alkalicella</taxon>
    </lineage>
</organism>
<dbReference type="Gene3D" id="3.40.109.10">
    <property type="entry name" value="NADH Oxidase"/>
    <property type="match status" value="1"/>
</dbReference>
<protein>
    <recommendedName>
        <fullName evidence="3">Nitroreductase family protein</fullName>
    </recommendedName>
</protein>
<evidence type="ECO:0000313" key="2">
    <source>
        <dbReference type="Proteomes" id="UP000516160"/>
    </source>
</evidence>
<dbReference type="RefSeq" id="WP_213167725.1">
    <property type="nucleotide sequence ID" value="NZ_CP058559.1"/>
</dbReference>
<proteinExistence type="predicted"/>
<dbReference type="GO" id="GO:0016491">
    <property type="term" value="F:oxidoreductase activity"/>
    <property type="evidence" value="ECO:0007669"/>
    <property type="project" value="InterPro"/>
</dbReference>